<proteinExistence type="predicted"/>
<evidence type="ECO:0000313" key="2">
    <source>
        <dbReference type="Proteomes" id="UP000800200"/>
    </source>
</evidence>
<name>A0A6A6EV93_9PEZI</name>
<reference evidence="1" key="1">
    <citation type="journal article" date="2020" name="Stud. Mycol.">
        <title>101 Dothideomycetes genomes: a test case for predicting lifestyles and emergence of pathogens.</title>
        <authorList>
            <person name="Haridas S."/>
            <person name="Albert R."/>
            <person name="Binder M."/>
            <person name="Bloem J."/>
            <person name="Labutti K."/>
            <person name="Salamov A."/>
            <person name="Andreopoulos B."/>
            <person name="Baker S."/>
            <person name="Barry K."/>
            <person name="Bills G."/>
            <person name="Bluhm B."/>
            <person name="Cannon C."/>
            <person name="Castanera R."/>
            <person name="Culley D."/>
            <person name="Daum C."/>
            <person name="Ezra D."/>
            <person name="Gonzalez J."/>
            <person name="Henrissat B."/>
            <person name="Kuo A."/>
            <person name="Liang C."/>
            <person name="Lipzen A."/>
            <person name="Lutzoni F."/>
            <person name="Magnuson J."/>
            <person name="Mondo S."/>
            <person name="Nolan M."/>
            <person name="Ohm R."/>
            <person name="Pangilinan J."/>
            <person name="Park H.-J."/>
            <person name="Ramirez L."/>
            <person name="Alfaro M."/>
            <person name="Sun H."/>
            <person name="Tritt A."/>
            <person name="Yoshinaga Y."/>
            <person name="Zwiers L.-H."/>
            <person name="Turgeon B."/>
            <person name="Goodwin S."/>
            <person name="Spatafora J."/>
            <person name="Crous P."/>
            <person name="Grigoriev I."/>
        </authorList>
    </citation>
    <scope>NUCLEOTIDE SEQUENCE</scope>
    <source>
        <strain evidence="1">CBS 207.26</strain>
    </source>
</reference>
<protein>
    <submittedName>
        <fullName evidence="1">Uncharacterized protein</fullName>
    </submittedName>
</protein>
<evidence type="ECO:0000313" key="1">
    <source>
        <dbReference type="EMBL" id="KAF2194922.1"/>
    </source>
</evidence>
<keyword evidence="2" id="KW-1185">Reference proteome</keyword>
<gene>
    <name evidence="1" type="ORF">K469DRAFT_681317</name>
</gene>
<sequence length="241" mass="27805">MFLSWEAEFLVRDGLDPDAKDKFDRIFADMKMKYKELYLGVQEHAKIDEFTLLAFVGFHLGFGYWGVRHIKECAISSERWVVDGSLPNEALKDEDGHHWTDAEIPRVNYSHNYQRYTSKDIWHRSFSIFSRPNWLSNGPCRLEFSKNLIFSGALGDWASQMDALEGRLIAVRRLVVPCSNMDEVDCEVEVRKRHDGQKFQPQASGTIAEARDLEFCRGLPNALLSHPSLLPIQLQTITLLR</sequence>
<dbReference type="AlphaFoldDB" id="A0A6A6EV93"/>
<organism evidence="1 2">
    <name type="scientific">Zopfia rhizophila CBS 207.26</name>
    <dbReference type="NCBI Taxonomy" id="1314779"/>
    <lineage>
        <taxon>Eukaryota</taxon>
        <taxon>Fungi</taxon>
        <taxon>Dikarya</taxon>
        <taxon>Ascomycota</taxon>
        <taxon>Pezizomycotina</taxon>
        <taxon>Dothideomycetes</taxon>
        <taxon>Dothideomycetes incertae sedis</taxon>
        <taxon>Zopfiaceae</taxon>
        <taxon>Zopfia</taxon>
    </lineage>
</organism>
<accession>A0A6A6EV93</accession>
<dbReference type="Proteomes" id="UP000800200">
    <property type="component" value="Unassembled WGS sequence"/>
</dbReference>
<dbReference type="EMBL" id="ML994610">
    <property type="protein sequence ID" value="KAF2194922.1"/>
    <property type="molecule type" value="Genomic_DNA"/>
</dbReference>